<evidence type="ECO:0000256" key="2">
    <source>
        <dbReference type="ARBA" id="ARBA00010183"/>
    </source>
</evidence>
<gene>
    <name evidence="8 11" type="primary">rnc</name>
    <name evidence="11" type="ORF">J0895_06525</name>
</gene>
<feature type="domain" description="DRBM" evidence="9">
    <location>
        <begin position="315"/>
        <end position="385"/>
    </location>
</feature>
<evidence type="ECO:0000256" key="8">
    <source>
        <dbReference type="HAMAP-Rule" id="MF_00104"/>
    </source>
</evidence>
<keyword evidence="8" id="KW-0479">Metal-binding</keyword>
<keyword evidence="8" id="KW-0963">Cytoplasm</keyword>
<keyword evidence="4 8" id="KW-0540">Nuclease</keyword>
<dbReference type="RefSeq" id="WP_207087301.1">
    <property type="nucleotide sequence ID" value="NZ_JAFLQW010000182.1"/>
</dbReference>
<comment type="cofactor">
    <cofactor evidence="8">
        <name>Mg(2+)</name>
        <dbReference type="ChEBI" id="CHEBI:18420"/>
    </cofactor>
</comment>
<proteinExistence type="inferred from homology"/>
<dbReference type="InterPro" id="IPR036389">
    <property type="entry name" value="RNase_III_sf"/>
</dbReference>
<dbReference type="Pfam" id="PF14622">
    <property type="entry name" value="Ribonucleas_3_3"/>
    <property type="match status" value="1"/>
</dbReference>
<reference evidence="11 12" key="1">
    <citation type="submission" date="2021-03" db="EMBL/GenBank/DDBJ databases">
        <title>Metabolic Capacity of the Antarctic Cyanobacterium Phormidium pseudopriestleyi that Sustains Oxygenic Photosynthesis in the Presence of Hydrogen Sulfide.</title>
        <authorList>
            <person name="Lumian J.E."/>
            <person name="Jungblut A.D."/>
            <person name="Dillon M.L."/>
            <person name="Hawes I."/>
            <person name="Doran P.T."/>
            <person name="Mackey T.J."/>
            <person name="Dick G.J."/>
            <person name="Grettenberger C.L."/>
            <person name="Sumner D.Y."/>
        </authorList>
    </citation>
    <scope>NUCLEOTIDE SEQUENCE [LARGE SCALE GENOMIC DNA]</scope>
    <source>
        <strain evidence="11 12">FRX01</strain>
    </source>
</reference>
<evidence type="ECO:0000313" key="12">
    <source>
        <dbReference type="Proteomes" id="UP000664844"/>
    </source>
</evidence>
<organism evidence="11 12">
    <name type="scientific">Phormidium pseudopriestleyi FRX01</name>
    <dbReference type="NCBI Taxonomy" id="1759528"/>
    <lineage>
        <taxon>Bacteria</taxon>
        <taxon>Bacillati</taxon>
        <taxon>Cyanobacteriota</taxon>
        <taxon>Cyanophyceae</taxon>
        <taxon>Oscillatoriophycideae</taxon>
        <taxon>Oscillatoriales</taxon>
        <taxon>Oscillatoriaceae</taxon>
        <taxon>Phormidium</taxon>
    </lineage>
</organism>
<accession>A0ABS3FQ68</accession>
<evidence type="ECO:0000259" key="10">
    <source>
        <dbReference type="PROSITE" id="PS50142"/>
    </source>
</evidence>
<keyword evidence="8" id="KW-0819">tRNA processing</keyword>
<dbReference type="EMBL" id="JAFLQW010000182">
    <property type="protein sequence ID" value="MBO0348761.1"/>
    <property type="molecule type" value="Genomic_DNA"/>
</dbReference>
<sequence length="386" mass="42911">MPPKKGLSKSTTNAKSARVALYWDCQNVKISPERADFLVEFSAKQGELALCHAYSNWKHESRSHAKYLTDLGFKQVDVPSRQRNSVDHKLIVDCVNYAVEPDSAEIFIIVSGDGDFTSLGHVLKSRQKKVIVFGQRGGFSPDLLDVADESHIIESLDDVPRLPAFRDPALLNLALIHRSYANEHPDVVQNNETLEFLGDSVLNFLSTHFLYQLHPDLNESQLTRLRSALVDETQLADFANYLEVGKKMKLGKGAIKDKARKNDSLLSDTFEAIIGAYFLDSGIEAVRNFVEPLFESAAEGLLDRKLTAESSILLDAKNRFQEWVQGNLGPTQPKYEMIAQSGPDHAPDFTVEVKVGNQVYGVGKGRNKKEAEKRAAELALKQVGAL</sequence>
<dbReference type="Gene3D" id="1.10.1520.10">
    <property type="entry name" value="Ribonuclease III domain"/>
    <property type="match status" value="1"/>
</dbReference>
<evidence type="ECO:0000256" key="7">
    <source>
        <dbReference type="ARBA" id="ARBA00022884"/>
    </source>
</evidence>
<comment type="subunit">
    <text evidence="8">Homodimer.</text>
</comment>
<dbReference type="CDD" id="cd10845">
    <property type="entry name" value="DSRM_RNAse_III_family"/>
    <property type="match status" value="1"/>
</dbReference>
<feature type="active site" evidence="8">
    <location>
        <position position="271"/>
    </location>
</feature>
<keyword evidence="3 8" id="KW-0507">mRNA processing</keyword>
<dbReference type="Gene3D" id="3.40.50.1010">
    <property type="entry name" value="5'-nuclease"/>
    <property type="match status" value="1"/>
</dbReference>
<comment type="similarity">
    <text evidence="2">Belongs to the ribonuclease III family.</text>
</comment>
<dbReference type="PROSITE" id="PS00517">
    <property type="entry name" value="RNASE_3_1"/>
    <property type="match status" value="1"/>
</dbReference>
<keyword evidence="6 8" id="KW-0378">Hydrolase</keyword>
<evidence type="ECO:0000256" key="5">
    <source>
        <dbReference type="ARBA" id="ARBA00022759"/>
    </source>
</evidence>
<dbReference type="Pfam" id="PF01936">
    <property type="entry name" value="NYN"/>
    <property type="match status" value="1"/>
</dbReference>
<dbReference type="Gene3D" id="3.30.160.20">
    <property type="match status" value="1"/>
</dbReference>
<dbReference type="PANTHER" id="PTHR11207">
    <property type="entry name" value="RIBONUCLEASE III"/>
    <property type="match status" value="1"/>
</dbReference>
<evidence type="ECO:0000256" key="3">
    <source>
        <dbReference type="ARBA" id="ARBA00022664"/>
    </source>
</evidence>
<dbReference type="CDD" id="cd00593">
    <property type="entry name" value="RIBOc"/>
    <property type="match status" value="1"/>
</dbReference>
<dbReference type="NCBIfam" id="TIGR02191">
    <property type="entry name" value="RNaseIII"/>
    <property type="match status" value="1"/>
</dbReference>
<keyword evidence="8" id="KW-0699">rRNA-binding</keyword>
<protein>
    <recommendedName>
        <fullName evidence="8">Ribonuclease 3</fullName>
        <ecNumber evidence="8">3.1.26.3</ecNumber>
    </recommendedName>
    <alternativeName>
        <fullName evidence="8">Ribonuclease III</fullName>
        <shortName evidence="8">RNase III</shortName>
    </alternativeName>
</protein>
<keyword evidence="8" id="KW-0698">rRNA processing</keyword>
<comment type="subcellular location">
    <subcellularLocation>
        <location evidence="8">Cytoplasm</location>
    </subcellularLocation>
</comment>
<dbReference type="SUPFAM" id="SSF69065">
    <property type="entry name" value="RNase III domain-like"/>
    <property type="match status" value="1"/>
</dbReference>
<dbReference type="InterPro" id="IPR000999">
    <property type="entry name" value="RNase_III_dom"/>
</dbReference>
<evidence type="ECO:0000259" key="9">
    <source>
        <dbReference type="PROSITE" id="PS50137"/>
    </source>
</evidence>
<evidence type="ECO:0000256" key="1">
    <source>
        <dbReference type="ARBA" id="ARBA00000109"/>
    </source>
</evidence>
<dbReference type="InterPro" id="IPR021139">
    <property type="entry name" value="NYN"/>
</dbReference>
<dbReference type="InterPro" id="IPR011907">
    <property type="entry name" value="RNase_III"/>
</dbReference>
<keyword evidence="12" id="KW-1185">Reference proteome</keyword>
<feature type="binding site" evidence="8">
    <location>
        <position position="195"/>
    </location>
    <ligand>
        <name>Mg(2+)</name>
        <dbReference type="ChEBI" id="CHEBI:18420"/>
    </ligand>
</feature>
<feature type="binding site" evidence="8">
    <location>
        <position position="271"/>
    </location>
    <ligand>
        <name>Mg(2+)</name>
        <dbReference type="ChEBI" id="CHEBI:18420"/>
    </ligand>
</feature>
<comment type="caution">
    <text evidence="11">The sequence shown here is derived from an EMBL/GenBank/DDBJ whole genome shotgun (WGS) entry which is preliminary data.</text>
</comment>
<dbReference type="SMART" id="SM00535">
    <property type="entry name" value="RIBOc"/>
    <property type="match status" value="1"/>
</dbReference>
<keyword evidence="8" id="KW-0460">Magnesium</keyword>
<evidence type="ECO:0000313" key="11">
    <source>
        <dbReference type="EMBL" id="MBO0348761.1"/>
    </source>
</evidence>
<dbReference type="PROSITE" id="PS50142">
    <property type="entry name" value="RNASE_3_2"/>
    <property type="match status" value="1"/>
</dbReference>
<dbReference type="InterPro" id="IPR014720">
    <property type="entry name" value="dsRBD_dom"/>
</dbReference>
<dbReference type="CDD" id="cd11297">
    <property type="entry name" value="PIN_LabA-like_N_1"/>
    <property type="match status" value="1"/>
</dbReference>
<evidence type="ECO:0000256" key="4">
    <source>
        <dbReference type="ARBA" id="ARBA00022722"/>
    </source>
</evidence>
<keyword evidence="7 8" id="KW-0694">RNA-binding</keyword>
<dbReference type="SUPFAM" id="SSF54768">
    <property type="entry name" value="dsRNA-binding domain-like"/>
    <property type="match status" value="1"/>
</dbReference>
<dbReference type="PROSITE" id="PS50137">
    <property type="entry name" value="DS_RBD"/>
    <property type="match status" value="1"/>
</dbReference>
<dbReference type="HAMAP" id="MF_00104">
    <property type="entry name" value="RNase_III"/>
    <property type="match status" value="1"/>
</dbReference>
<feature type="domain" description="RNase III" evidence="10">
    <location>
        <begin position="149"/>
        <end position="282"/>
    </location>
</feature>
<name>A0ABS3FQ68_9CYAN</name>
<dbReference type="Pfam" id="PF00035">
    <property type="entry name" value="dsrm"/>
    <property type="match status" value="1"/>
</dbReference>
<evidence type="ECO:0000256" key="6">
    <source>
        <dbReference type="ARBA" id="ARBA00022801"/>
    </source>
</evidence>
<feature type="active site" evidence="8">
    <location>
        <position position="199"/>
    </location>
</feature>
<dbReference type="GO" id="GO:0004525">
    <property type="term" value="F:ribonuclease III activity"/>
    <property type="evidence" value="ECO:0007669"/>
    <property type="project" value="UniProtKB-EC"/>
</dbReference>
<comment type="function">
    <text evidence="8">Digests double-stranded RNA. Involved in the processing of primary rRNA transcript to yield the immediate precursors to the large and small rRNAs (23S and 16S). Processes some mRNAs, and tRNAs when they are encoded in the rRNA operon. Processes pre-crRNA and tracrRNA of type II CRISPR loci if present in the organism.</text>
</comment>
<dbReference type="EC" id="3.1.26.3" evidence="8"/>
<feature type="binding site" evidence="8">
    <location>
        <position position="268"/>
    </location>
    <ligand>
        <name>Mg(2+)</name>
        <dbReference type="ChEBI" id="CHEBI:18420"/>
    </ligand>
</feature>
<keyword evidence="5 8" id="KW-0255">Endonuclease</keyword>
<comment type="catalytic activity">
    <reaction evidence="1 8">
        <text>Endonucleolytic cleavage to 5'-phosphomonoester.</text>
        <dbReference type="EC" id="3.1.26.3"/>
    </reaction>
</comment>
<dbReference type="PANTHER" id="PTHR11207:SF0">
    <property type="entry name" value="RIBONUCLEASE 3"/>
    <property type="match status" value="1"/>
</dbReference>
<dbReference type="SMART" id="SM00358">
    <property type="entry name" value="DSRM"/>
    <property type="match status" value="1"/>
</dbReference>
<dbReference type="Proteomes" id="UP000664844">
    <property type="component" value="Unassembled WGS sequence"/>
</dbReference>